<protein>
    <submittedName>
        <fullName evidence="2">CAP domain-containing protein</fullName>
    </submittedName>
</protein>
<comment type="caution">
    <text evidence="2">The sequence shown here is derived from an EMBL/GenBank/DDBJ whole genome shotgun (WGS) entry which is preliminary data.</text>
</comment>
<dbReference type="PANTHER" id="PTHR31157:SF1">
    <property type="entry name" value="SCP DOMAIN-CONTAINING PROTEIN"/>
    <property type="match status" value="1"/>
</dbReference>
<feature type="domain" description="SCP" evidence="1">
    <location>
        <begin position="49"/>
        <end position="159"/>
    </location>
</feature>
<dbReference type="PANTHER" id="PTHR31157">
    <property type="entry name" value="SCP DOMAIN-CONTAINING PROTEIN"/>
    <property type="match status" value="1"/>
</dbReference>
<evidence type="ECO:0000313" key="3">
    <source>
        <dbReference type="Proteomes" id="UP001144341"/>
    </source>
</evidence>
<dbReference type="CDD" id="cd05379">
    <property type="entry name" value="CAP_bacterial"/>
    <property type="match status" value="1"/>
</dbReference>
<dbReference type="Proteomes" id="UP001144341">
    <property type="component" value="Unassembled WGS sequence"/>
</dbReference>
<dbReference type="SUPFAM" id="SSF55797">
    <property type="entry name" value="PR-1-like"/>
    <property type="match status" value="1"/>
</dbReference>
<dbReference type="InterPro" id="IPR035940">
    <property type="entry name" value="CAP_sf"/>
</dbReference>
<dbReference type="Gene3D" id="3.40.33.10">
    <property type="entry name" value="CAP"/>
    <property type="match status" value="1"/>
</dbReference>
<proteinExistence type="predicted"/>
<accession>A0ABT4KZY7</accession>
<organism evidence="2 3">
    <name type="scientific">Pedobacter rhodius</name>
    <dbReference type="NCBI Taxonomy" id="3004098"/>
    <lineage>
        <taxon>Bacteria</taxon>
        <taxon>Pseudomonadati</taxon>
        <taxon>Bacteroidota</taxon>
        <taxon>Sphingobacteriia</taxon>
        <taxon>Sphingobacteriales</taxon>
        <taxon>Sphingobacteriaceae</taxon>
        <taxon>Pedobacter</taxon>
    </lineage>
</organism>
<dbReference type="EMBL" id="JAPWGL010000004">
    <property type="protein sequence ID" value="MCZ4224501.1"/>
    <property type="molecule type" value="Genomic_DNA"/>
</dbReference>
<gene>
    <name evidence="2" type="ORF">O0931_14420</name>
</gene>
<sequence>MKKTLFLCICIFTFFASCKKNTDPLVETETGSASTKLAVSTGLNNDLLLKLVNEKRTSGCNCGTTAMPPVNALTWNNNLAAAALAHSKDMNANNYFSHTSLDGRGAGERITAAGYKWMAYGENIAAGQPTEQVVFDAWINSEGHCKNIMSANYKEMGAAKDGKYWTQEFGAKL</sequence>
<dbReference type="InterPro" id="IPR014044">
    <property type="entry name" value="CAP_dom"/>
</dbReference>
<dbReference type="PROSITE" id="PS51257">
    <property type="entry name" value="PROKAR_LIPOPROTEIN"/>
    <property type="match status" value="1"/>
</dbReference>
<dbReference type="Pfam" id="PF00188">
    <property type="entry name" value="CAP"/>
    <property type="match status" value="1"/>
</dbReference>
<evidence type="ECO:0000313" key="2">
    <source>
        <dbReference type="EMBL" id="MCZ4224501.1"/>
    </source>
</evidence>
<dbReference type="RefSeq" id="WP_269416286.1">
    <property type="nucleotide sequence ID" value="NZ_JAPWGL010000004.1"/>
</dbReference>
<evidence type="ECO:0000259" key="1">
    <source>
        <dbReference type="Pfam" id="PF00188"/>
    </source>
</evidence>
<reference evidence="2" key="1">
    <citation type="submission" date="2022-12" db="EMBL/GenBank/DDBJ databases">
        <title>Genome sequence of SJ11.</title>
        <authorList>
            <person name="Woo H."/>
        </authorList>
    </citation>
    <scope>NUCLEOTIDE SEQUENCE</scope>
    <source>
        <strain evidence="2">SJ11</strain>
    </source>
</reference>
<name>A0ABT4KZY7_9SPHI</name>
<keyword evidence="3" id="KW-1185">Reference proteome</keyword>